<dbReference type="EMBL" id="AMWJ02000002">
    <property type="protein sequence ID" value="NNJ18095.1"/>
    <property type="molecule type" value="Genomic_DNA"/>
</dbReference>
<sequence>MATPNDAARPSHRQSGRIGFNGELLECITGHYLLGNGYRAYSPLLMIFIQPDSWSPFGAGGLNAYAYCKGDPVNAADPTGHMPLPSPILVKGKLTLPPLSPDYIPPGSLVSTNMKAFQYFANFGGPSPTIPAAVVGSSPTGLAPAPASPLRPTSPSRQPYPSNSALPTPAGRAGPSGVVVARDHHDVDYKRVKTEIERMVPSHDAEGIVRLSTEKFHRLPVLAELRWQLMRRPGEKRLRYATRELAPKIGQRQIEALRKQAMNEGAIDKAHFYKRLHDGFTEANRKRIRKN</sequence>
<evidence type="ECO:0000313" key="2">
    <source>
        <dbReference type="EMBL" id="NNJ18095.1"/>
    </source>
</evidence>
<reference evidence="2 3" key="1">
    <citation type="journal article" date="2013" name="Genome Announc.">
        <title>Genome Sequence of Naphthalene-Degrading Soil Bacterium Pseudomonas putida CSV86.</title>
        <authorList>
            <person name="Phale P.S."/>
            <person name="Paliwal V."/>
            <person name="Raju S.C."/>
            <person name="Modak A."/>
            <person name="Purohit H.J."/>
        </authorList>
    </citation>
    <scope>NUCLEOTIDE SEQUENCE [LARGE SCALE GENOMIC DNA]</scope>
    <source>
        <strain evidence="2 3">CSV86</strain>
    </source>
</reference>
<dbReference type="Proteomes" id="UP000010448">
    <property type="component" value="Unassembled WGS sequence"/>
</dbReference>
<dbReference type="SUPFAM" id="SSF56399">
    <property type="entry name" value="ADP-ribosylation"/>
    <property type="match status" value="1"/>
</dbReference>
<dbReference type="InterPro" id="IPR022385">
    <property type="entry name" value="Rhs_assc_core"/>
</dbReference>
<dbReference type="Gene3D" id="2.180.10.10">
    <property type="entry name" value="RHS repeat-associated core"/>
    <property type="match status" value="1"/>
</dbReference>
<keyword evidence="3" id="KW-1185">Reference proteome</keyword>
<evidence type="ECO:0000313" key="3">
    <source>
        <dbReference type="Proteomes" id="UP000010448"/>
    </source>
</evidence>
<protein>
    <submittedName>
        <fullName evidence="2">RHS repeat-associated core domain-containing protein</fullName>
    </submittedName>
</protein>
<proteinExistence type="predicted"/>
<dbReference type="NCBIfam" id="TIGR03696">
    <property type="entry name" value="Rhs_assc_core"/>
    <property type="match status" value="1"/>
</dbReference>
<feature type="compositionally biased region" description="Polar residues" evidence="1">
    <location>
        <begin position="151"/>
        <end position="166"/>
    </location>
</feature>
<dbReference type="AlphaFoldDB" id="A0A7K4EKE2"/>
<comment type="caution">
    <text evidence="2">The sequence shown here is derived from an EMBL/GenBank/DDBJ whole genome shotgun (WGS) entry which is preliminary data.</text>
</comment>
<gene>
    <name evidence="2" type="ORF">CSV86_024420</name>
</gene>
<evidence type="ECO:0000256" key="1">
    <source>
        <dbReference type="SAM" id="MobiDB-lite"/>
    </source>
</evidence>
<accession>A0A7K4EKE2</accession>
<feature type="region of interest" description="Disordered" evidence="1">
    <location>
        <begin position="141"/>
        <end position="176"/>
    </location>
</feature>
<name>A0A7K4EKE2_9PSED</name>
<dbReference type="RefSeq" id="WP_170395025.1">
    <property type="nucleotide sequence ID" value="NZ_AMWJ02000002.1"/>
</dbReference>
<organism evidence="2 3">
    <name type="scientific">Pseudomonas bharatica CSV86</name>
    <dbReference type="NCBI Taxonomy" id="1005395"/>
    <lineage>
        <taxon>Bacteria</taxon>
        <taxon>Pseudomonadati</taxon>
        <taxon>Pseudomonadota</taxon>
        <taxon>Gammaproteobacteria</taxon>
        <taxon>Pseudomonadales</taxon>
        <taxon>Pseudomonadaceae</taxon>
        <taxon>Pseudomonas</taxon>
        <taxon>Pseudomonas bharatica</taxon>
    </lineage>
</organism>